<gene>
    <name evidence="2" type="ORF">METHB2_680020</name>
</gene>
<evidence type="ECO:0000259" key="1">
    <source>
        <dbReference type="PROSITE" id="PS51671"/>
    </source>
</evidence>
<dbReference type="Gene3D" id="3.30.2130.10">
    <property type="entry name" value="VC0802-like"/>
    <property type="match status" value="1"/>
</dbReference>
<dbReference type="EMBL" id="CADCXN010000100">
    <property type="protein sequence ID" value="CAA9892380.1"/>
    <property type="molecule type" value="Genomic_DNA"/>
</dbReference>
<proteinExistence type="predicted"/>
<dbReference type="SUPFAM" id="SSF55021">
    <property type="entry name" value="ACT-like"/>
    <property type="match status" value="2"/>
</dbReference>
<dbReference type="PROSITE" id="PS51671">
    <property type="entry name" value="ACT"/>
    <property type="match status" value="1"/>
</dbReference>
<comment type="caution">
    <text evidence="2">The sequence shown here is derived from an EMBL/GenBank/DDBJ whole genome shotgun (WGS) entry which is preliminary data.</text>
</comment>
<name>A0A8S0WL38_9GAMM</name>
<dbReference type="PANTHER" id="PTHR40099">
    <property type="entry name" value="ACETOLACTATE SYNTHASE, SMALL SUBUNIT"/>
    <property type="match status" value="1"/>
</dbReference>
<keyword evidence="3" id="KW-1185">Reference proteome</keyword>
<dbReference type="Proteomes" id="UP000494216">
    <property type="component" value="Unassembled WGS sequence"/>
</dbReference>
<feature type="domain" description="ACT" evidence="1">
    <location>
        <begin position="3"/>
        <end position="80"/>
    </location>
</feature>
<reference evidence="2 3" key="1">
    <citation type="submission" date="2020-02" db="EMBL/GenBank/DDBJ databases">
        <authorList>
            <person name="Hogendoorn C."/>
        </authorList>
    </citation>
    <scope>NUCLEOTIDE SEQUENCE [LARGE SCALE GENOMIC DNA]</scope>
    <source>
        <strain evidence="2">METHB21</strain>
    </source>
</reference>
<sequence>MKQLSIISDNRTGVVTEITEALAAADVNIESIDAETLGEHVVVVLNVNKYDAALQAVHQLKNMRIITEDAILVKLNDEPGALAKIARRFTDAGIELRSIRFMERNSDYSLVAISTDRTANALALVADVLVPQEMPE</sequence>
<evidence type="ECO:0000313" key="3">
    <source>
        <dbReference type="Proteomes" id="UP000494216"/>
    </source>
</evidence>
<dbReference type="Pfam" id="PF22629">
    <property type="entry name" value="ACT_AHAS_ss"/>
    <property type="match status" value="1"/>
</dbReference>
<dbReference type="RefSeq" id="WP_174627163.1">
    <property type="nucleotide sequence ID" value="NZ_CADCXN010000100.1"/>
</dbReference>
<accession>A0A8S0WL38</accession>
<dbReference type="AlphaFoldDB" id="A0A8S0WL38"/>
<dbReference type="InterPro" id="IPR054480">
    <property type="entry name" value="AHAS_small-like_ACT"/>
</dbReference>
<dbReference type="PANTHER" id="PTHR40099:SF1">
    <property type="entry name" value="ACETOLACTATE SYNTHASE, SMALL SUBUNIT"/>
    <property type="match status" value="1"/>
</dbReference>
<organism evidence="2 3">
    <name type="scientific">Candidatus Methylobacter favarea</name>
    <dbReference type="NCBI Taxonomy" id="2707345"/>
    <lineage>
        <taxon>Bacteria</taxon>
        <taxon>Pseudomonadati</taxon>
        <taxon>Pseudomonadota</taxon>
        <taxon>Gammaproteobacteria</taxon>
        <taxon>Methylococcales</taxon>
        <taxon>Methylococcaceae</taxon>
        <taxon>Methylobacter</taxon>
    </lineage>
</organism>
<protein>
    <recommendedName>
        <fullName evidence="1">ACT domain-containing protein</fullName>
    </recommendedName>
</protein>
<dbReference type="InterPro" id="IPR002912">
    <property type="entry name" value="ACT_dom"/>
</dbReference>
<evidence type="ECO:0000313" key="2">
    <source>
        <dbReference type="EMBL" id="CAA9892380.1"/>
    </source>
</evidence>
<dbReference type="InterPro" id="IPR045865">
    <property type="entry name" value="ACT-like_dom_sf"/>
</dbReference>